<sequence length="458" mass="52850">MYIQAIVLRISIALLVCLSLCPALVRAEQPMNIVLLFADDWRHDTLGVAGNPVVQTPHLDQLANRSVRFTQNCVTTSICGVSRATLLTGQWMSAHGCRGFTMFETDWEDTFVSVLRSHGYHVGHVGKWHNGRFPKEQYDFGTAYHGKHWYNVDGERMHVTARNDRDALKFLNDRPRDKPFCLVTSFFAPHAEDNSPEQYLPQPWSESLYEGVTIPRAENATEESWERLPPFFNEQNEGRARWRKRFDESAKYQRMMTNYYRLVSEVDSVCGKILAELDRQGIRDNTLVIFTADNGYYHAEHGLADKWYPHQESIRVPLMIDDPRLPESRQGTTDEHLTLNVDLAPTILAAAGLPIPATMQGTDIAPLYLDASPPEWRTDYYYEHPTIRDTSFIPTSEALVTPQYKYMVWPEHKYEQLFDLKDDPQEEHDLASDPEQQQRLTEMRQRFAELKAKAQKAP</sequence>
<feature type="domain" description="Sulfatase N-terminal" evidence="1">
    <location>
        <begin position="32"/>
        <end position="352"/>
    </location>
</feature>
<reference evidence="2 3" key="1">
    <citation type="submission" date="2019-02" db="EMBL/GenBank/DDBJ databases">
        <title>Deep-cultivation of Planctomycetes and their phenomic and genomic characterization uncovers novel biology.</title>
        <authorList>
            <person name="Wiegand S."/>
            <person name="Jogler M."/>
            <person name="Boedeker C."/>
            <person name="Pinto D."/>
            <person name="Vollmers J."/>
            <person name="Rivas-Marin E."/>
            <person name="Kohn T."/>
            <person name="Peeters S.H."/>
            <person name="Heuer A."/>
            <person name="Rast P."/>
            <person name="Oberbeckmann S."/>
            <person name="Bunk B."/>
            <person name="Jeske O."/>
            <person name="Meyerdierks A."/>
            <person name="Storesund J.E."/>
            <person name="Kallscheuer N."/>
            <person name="Luecker S."/>
            <person name="Lage O.M."/>
            <person name="Pohl T."/>
            <person name="Merkel B.J."/>
            <person name="Hornburger P."/>
            <person name="Mueller R.-W."/>
            <person name="Bruemmer F."/>
            <person name="Labrenz M."/>
            <person name="Spormann A.M."/>
            <person name="Op den Camp H."/>
            <person name="Overmann J."/>
            <person name="Amann R."/>
            <person name="Jetten M.S.M."/>
            <person name="Mascher T."/>
            <person name="Medema M.H."/>
            <person name="Devos D.P."/>
            <person name="Kaster A.-K."/>
            <person name="Ovreas L."/>
            <person name="Rohde M."/>
            <person name="Galperin M.Y."/>
            <person name="Jogler C."/>
        </authorList>
    </citation>
    <scope>NUCLEOTIDE SEQUENCE [LARGE SCALE GENOMIC DNA]</scope>
    <source>
        <strain evidence="2 3">Pan181</strain>
    </source>
</reference>
<dbReference type="InterPro" id="IPR017850">
    <property type="entry name" value="Alkaline_phosphatase_core_sf"/>
</dbReference>
<gene>
    <name evidence="2" type="ORF">Pan181_48500</name>
</gene>
<evidence type="ECO:0000313" key="3">
    <source>
        <dbReference type="Proteomes" id="UP000315750"/>
    </source>
</evidence>
<dbReference type="Gene3D" id="3.40.720.10">
    <property type="entry name" value="Alkaline Phosphatase, subunit A"/>
    <property type="match status" value="1"/>
</dbReference>
<dbReference type="SUPFAM" id="SSF53649">
    <property type="entry name" value="Alkaline phosphatase-like"/>
    <property type="match status" value="1"/>
</dbReference>
<dbReference type="AlphaFoldDB" id="A0A518AV65"/>
<evidence type="ECO:0000313" key="2">
    <source>
        <dbReference type="EMBL" id="QDU58611.1"/>
    </source>
</evidence>
<name>A0A518AV65_9BACT</name>
<keyword evidence="2" id="KW-0378">Hydrolase</keyword>
<protein>
    <submittedName>
        <fullName evidence="2">Arylsulfatase</fullName>
        <ecNumber evidence="2">3.1.6.1</ecNumber>
    </submittedName>
</protein>
<dbReference type="KEGG" id="amuc:Pan181_48500"/>
<dbReference type="EC" id="3.1.6.1" evidence="2"/>
<dbReference type="Pfam" id="PF00884">
    <property type="entry name" value="Sulfatase"/>
    <property type="match status" value="1"/>
</dbReference>
<dbReference type="EMBL" id="CP036278">
    <property type="protein sequence ID" value="QDU58611.1"/>
    <property type="molecule type" value="Genomic_DNA"/>
</dbReference>
<accession>A0A518AV65</accession>
<dbReference type="CDD" id="cd16031">
    <property type="entry name" value="G6S_like"/>
    <property type="match status" value="1"/>
</dbReference>
<dbReference type="GO" id="GO:0004065">
    <property type="term" value="F:arylsulfatase activity"/>
    <property type="evidence" value="ECO:0007669"/>
    <property type="project" value="UniProtKB-EC"/>
</dbReference>
<proteinExistence type="predicted"/>
<organism evidence="2 3">
    <name type="scientific">Aeoliella mucimassa</name>
    <dbReference type="NCBI Taxonomy" id="2527972"/>
    <lineage>
        <taxon>Bacteria</taxon>
        <taxon>Pseudomonadati</taxon>
        <taxon>Planctomycetota</taxon>
        <taxon>Planctomycetia</taxon>
        <taxon>Pirellulales</taxon>
        <taxon>Lacipirellulaceae</taxon>
        <taxon>Aeoliella</taxon>
    </lineage>
</organism>
<dbReference type="OrthoDB" id="237120at2"/>
<keyword evidence="3" id="KW-1185">Reference proteome</keyword>
<evidence type="ECO:0000259" key="1">
    <source>
        <dbReference type="Pfam" id="PF00884"/>
    </source>
</evidence>
<dbReference type="PANTHER" id="PTHR43108:SF6">
    <property type="entry name" value="N-SULPHOGLUCOSAMINE SULPHOHYDROLASE"/>
    <property type="match status" value="1"/>
</dbReference>
<dbReference type="InterPro" id="IPR000917">
    <property type="entry name" value="Sulfatase_N"/>
</dbReference>
<dbReference type="Proteomes" id="UP000315750">
    <property type="component" value="Chromosome"/>
</dbReference>
<dbReference type="RefSeq" id="WP_145250837.1">
    <property type="nucleotide sequence ID" value="NZ_CP036278.1"/>
</dbReference>
<dbReference type="PANTHER" id="PTHR43108">
    <property type="entry name" value="N-ACETYLGLUCOSAMINE-6-SULFATASE FAMILY MEMBER"/>
    <property type="match status" value="1"/>
</dbReference>